<dbReference type="AlphaFoldDB" id="A0A3D5IXM3"/>
<sequence>MIENKSFTKEWLDIFRSKKEHKGINVTILEKMVHAFSLLEHLKIEGLDFVFKGGTSLVLLLEEGNRFSIDIDIISSVKRDPLKKILDAVVANSHFKSHILNERRSYKEGVPKAHYTFEFDSVYNPNVSGTILLDILFDSPHYPELIESAIEVSWLSVAGTTTTITTPSVNSICGDKLTAFAPETIGIPYYKGDQLFTMEICKQLFDLGKLFENITDMSIVKASFSAFSKAELSYRSSDKDFGKRNLKETDVLWDSINTCAIIAKRERNPTKETKKKFDELNRGIRSFGSAFLMTGNFRIEEALAASARVAYLNTLLLQPEITEIEYYEGQGISELTIENVEWAYLNKLKRQPDKSIFYYWYKAVELLPV</sequence>
<protein>
    <recommendedName>
        <fullName evidence="3">Nucleotidyl transferase AbiEii/AbiGii toxin family protein</fullName>
    </recommendedName>
</protein>
<organism evidence="1 2">
    <name type="scientific">Zunongwangia profunda</name>
    <dbReference type="NCBI Taxonomy" id="398743"/>
    <lineage>
        <taxon>Bacteria</taxon>
        <taxon>Pseudomonadati</taxon>
        <taxon>Bacteroidota</taxon>
        <taxon>Flavobacteriia</taxon>
        <taxon>Flavobacteriales</taxon>
        <taxon>Flavobacteriaceae</taxon>
        <taxon>Zunongwangia</taxon>
    </lineage>
</organism>
<dbReference type="OMA" id="FYYWYKA"/>
<gene>
    <name evidence="1" type="ORF">DGQ38_06220</name>
</gene>
<dbReference type="RefSeq" id="WP_013073644.1">
    <property type="nucleotide sequence ID" value="NZ_CAXFOP010000002.1"/>
</dbReference>
<evidence type="ECO:0008006" key="3">
    <source>
        <dbReference type="Google" id="ProtNLM"/>
    </source>
</evidence>
<accession>A0A3D5IXM3</accession>
<dbReference type="Gene3D" id="3.10.450.620">
    <property type="entry name" value="JHP933, nucleotidyltransferase-like core domain"/>
    <property type="match status" value="1"/>
</dbReference>
<dbReference type="InterPro" id="IPR014942">
    <property type="entry name" value="AbiEii"/>
</dbReference>
<dbReference type="EMBL" id="DPMF01000141">
    <property type="protein sequence ID" value="HCV80629.1"/>
    <property type="molecule type" value="Genomic_DNA"/>
</dbReference>
<dbReference type="Proteomes" id="UP000264330">
    <property type="component" value="Unassembled WGS sequence"/>
</dbReference>
<reference evidence="1 2" key="1">
    <citation type="journal article" date="2018" name="Nat. Biotechnol.">
        <title>A standardized bacterial taxonomy based on genome phylogeny substantially revises the tree of life.</title>
        <authorList>
            <person name="Parks D.H."/>
            <person name="Chuvochina M."/>
            <person name="Waite D.W."/>
            <person name="Rinke C."/>
            <person name="Skarshewski A."/>
            <person name="Chaumeil P.A."/>
            <person name="Hugenholtz P."/>
        </authorList>
    </citation>
    <scope>NUCLEOTIDE SEQUENCE [LARGE SCALE GENOMIC DNA]</scope>
    <source>
        <strain evidence="1">UBA9359</strain>
    </source>
</reference>
<dbReference type="Pfam" id="PF08843">
    <property type="entry name" value="AbiEii"/>
    <property type="match status" value="1"/>
</dbReference>
<name>A0A3D5IXM3_9FLAO</name>
<evidence type="ECO:0000313" key="1">
    <source>
        <dbReference type="EMBL" id="HCV80629.1"/>
    </source>
</evidence>
<proteinExistence type="predicted"/>
<comment type="caution">
    <text evidence="1">The sequence shown here is derived from an EMBL/GenBank/DDBJ whole genome shotgun (WGS) entry which is preliminary data.</text>
</comment>
<evidence type="ECO:0000313" key="2">
    <source>
        <dbReference type="Proteomes" id="UP000264330"/>
    </source>
</evidence>